<dbReference type="Proteomes" id="UP000657918">
    <property type="component" value="Unassembled WGS sequence"/>
</dbReference>
<dbReference type="EMBL" id="JADGMS010000018">
    <property type="protein sequence ID" value="KAF9662606.1"/>
    <property type="molecule type" value="Genomic_DNA"/>
</dbReference>
<name>A0A835J4F6_9ROSI</name>
<accession>A0A835J4F6</accession>
<evidence type="ECO:0000313" key="1">
    <source>
        <dbReference type="EMBL" id="KAF9662606.1"/>
    </source>
</evidence>
<keyword evidence="2" id="KW-1185">Reference proteome</keyword>
<reference evidence="1 2" key="1">
    <citation type="submission" date="2020-10" db="EMBL/GenBank/DDBJ databases">
        <title>Plant Genome Project.</title>
        <authorList>
            <person name="Zhang R.-G."/>
        </authorList>
    </citation>
    <scope>NUCLEOTIDE SEQUENCE [LARGE SCALE GENOMIC DNA]</scope>
    <source>
        <strain evidence="1">FAFU-HL-1</strain>
        <tissue evidence="1">Leaf</tissue>
    </source>
</reference>
<sequence length="86" mass="9957">MHQEVRSGCPCLERKNIVFPDWLAFGNPCRQGSLCGCVFYVPKESMSWLRYEDGNRQESAAWRPVAQGMDLSVSQKLVFYEVVRRI</sequence>
<proteinExistence type="predicted"/>
<evidence type="ECO:0000313" key="2">
    <source>
        <dbReference type="Proteomes" id="UP000657918"/>
    </source>
</evidence>
<organism evidence="1 2">
    <name type="scientific">Salix dunnii</name>
    <dbReference type="NCBI Taxonomy" id="1413687"/>
    <lineage>
        <taxon>Eukaryota</taxon>
        <taxon>Viridiplantae</taxon>
        <taxon>Streptophyta</taxon>
        <taxon>Embryophyta</taxon>
        <taxon>Tracheophyta</taxon>
        <taxon>Spermatophyta</taxon>
        <taxon>Magnoliopsida</taxon>
        <taxon>eudicotyledons</taxon>
        <taxon>Gunneridae</taxon>
        <taxon>Pentapetalae</taxon>
        <taxon>rosids</taxon>
        <taxon>fabids</taxon>
        <taxon>Malpighiales</taxon>
        <taxon>Salicaceae</taxon>
        <taxon>Saliceae</taxon>
        <taxon>Salix</taxon>
    </lineage>
</organism>
<gene>
    <name evidence="1" type="ORF">SADUNF_Sadunf18G0071800</name>
</gene>
<dbReference type="AlphaFoldDB" id="A0A835J4F6"/>
<protein>
    <submittedName>
        <fullName evidence="1">Uncharacterized protein</fullName>
    </submittedName>
</protein>
<comment type="caution">
    <text evidence="1">The sequence shown here is derived from an EMBL/GenBank/DDBJ whole genome shotgun (WGS) entry which is preliminary data.</text>
</comment>